<evidence type="ECO:0000313" key="4">
    <source>
        <dbReference type="Proteomes" id="UP000183442"/>
    </source>
</evidence>
<reference evidence="3" key="2">
    <citation type="submission" date="2016-02" db="EMBL/GenBank/DDBJ databases">
        <title>The draft genome sequence of the rumen methanogen Methanobrevibacter olleyae YLM1.</title>
        <authorList>
            <consortium name="New Zealand Agricultural Greenhouse Gas Research Centre/Pastoral Greenhouse Gas Research Consortium"/>
            <person name="Kelly W.J."/>
            <person name="Li D."/>
            <person name="Lambie S.C."/>
            <person name="Attwood G.T."/>
            <person name="Altermann E."/>
            <person name="Leahy S.C."/>
        </authorList>
    </citation>
    <scope>NUCLEOTIDE SEQUENCE [LARGE SCALE GENOMIC DNA]</scope>
    <source>
        <strain evidence="3">YLM1</strain>
    </source>
</reference>
<accession>A0A126QZT6</accession>
<sequence length="78" mass="8791">MELLNNLNKVHTTEMGVGRIKRNIGVEVEDIVKYCVDKIKQDNAVIKRKGKNYYVGVDGIIITVNASSYTIITAHKEK</sequence>
<dbReference type="Proteomes" id="UP000183442">
    <property type="component" value="Unassembled WGS sequence"/>
</dbReference>
<protein>
    <recommendedName>
        <fullName evidence="5">DUF3781 domain-containing protein</fullName>
    </recommendedName>
</protein>
<evidence type="ECO:0000313" key="1">
    <source>
        <dbReference type="EMBL" id="AMK15630.1"/>
    </source>
</evidence>
<dbReference type="InterPro" id="IPR024229">
    <property type="entry name" value="DUF3781"/>
</dbReference>
<proteinExistence type="predicted"/>
<reference evidence="2" key="4">
    <citation type="submission" date="2016-10" db="EMBL/GenBank/DDBJ databases">
        <authorList>
            <person name="de Groot N.N."/>
        </authorList>
    </citation>
    <scope>NUCLEOTIDE SEQUENCE [LARGE SCALE GENOMIC DNA]</scope>
    <source>
        <strain evidence="2">DSM 16632</strain>
    </source>
</reference>
<dbReference type="KEGG" id="mol:YLM1_1073"/>
<evidence type="ECO:0000313" key="2">
    <source>
        <dbReference type="EMBL" id="SFL24391.1"/>
    </source>
</evidence>
<organism evidence="1 3">
    <name type="scientific">Methanobrevibacter olleyae</name>
    <dbReference type="NCBI Taxonomy" id="294671"/>
    <lineage>
        <taxon>Archaea</taxon>
        <taxon>Methanobacteriati</taxon>
        <taxon>Methanobacteriota</taxon>
        <taxon>Methanomada group</taxon>
        <taxon>Methanobacteria</taxon>
        <taxon>Methanobacteriales</taxon>
        <taxon>Methanobacteriaceae</taxon>
        <taxon>Methanobrevibacter</taxon>
    </lineage>
</organism>
<name>A0A126QZT6_METOL</name>
<gene>
    <name evidence="2" type="ORF">SAMN02910297_00341</name>
    <name evidence="1" type="ORF">YLM1_1073</name>
</gene>
<evidence type="ECO:0008006" key="5">
    <source>
        <dbReference type="Google" id="ProtNLM"/>
    </source>
</evidence>
<dbReference type="RefSeq" id="WP_067147029.1">
    <property type="nucleotide sequence ID" value="NZ_CP014265.1"/>
</dbReference>
<keyword evidence="3" id="KW-1185">Reference proteome</keyword>
<dbReference type="Pfam" id="PF12636">
    <property type="entry name" value="DUF3781"/>
    <property type="match status" value="1"/>
</dbReference>
<dbReference type="EMBL" id="CP014265">
    <property type="protein sequence ID" value="AMK15630.1"/>
    <property type="molecule type" value="Genomic_DNA"/>
</dbReference>
<dbReference type="AlphaFoldDB" id="A0A126QZT6"/>
<dbReference type="GeneID" id="28489377"/>
<dbReference type="PATRIC" id="fig|294671.3.peg.1124"/>
<dbReference type="OrthoDB" id="76467at2157"/>
<evidence type="ECO:0000313" key="3">
    <source>
        <dbReference type="Proteomes" id="UP000066376"/>
    </source>
</evidence>
<reference evidence="1 3" key="1">
    <citation type="journal article" date="2016" name="Genome Announc.">
        <title>Draft Genome Sequence of the Rumen Methanogen Methanobrevibacter olleyae YLM1.</title>
        <authorList>
            <person name="Kelly W.J."/>
            <person name="Li D."/>
            <person name="Lambie S.C."/>
            <person name="Cox F."/>
            <person name="Attwood G.T."/>
            <person name="Altermann E."/>
            <person name="Leahy S.C."/>
        </authorList>
    </citation>
    <scope>NUCLEOTIDE SEQUENCE [LARGE SCALE GENOMIC DNA]</scope>
    <source>
        <strain evidence="1 3">YLM1</strain>
    </source>
</reference>
<dbReference type="Proteomes" id="UP000066376">
    <property type="component" value="Chromosome"/>
</dbReference>
<reference evidence="4" key="3">
    <citation type="submission" date="2016-10" db="EMBL/GenBank/DDBJ databases">
        <authorList>
            <person name="Varghese N."/>
        </authorList>
    </citation>
    <scope>NUCLEOTIDE SEQUENCE [LARGE SCALE GENOMIC DNA]</scope>
    <source>
        <strain evidence="4">DSM 16632</strain>
    </source>
</reference>
<dbReference type="EMBL" id="FOTL01000003">
    <property type="protein sequence ID" value="SFL24391.1"/>
    <property type="molecule type" value="Genomic_DNA"/>
</dbReference>